<keyword evidence="3" id="KW-1185">Reference proteome</keyword>
<sequence length="231" mass="25440">MVLSAGNMLQLRELTAQVCPWRHATSFYPGQLQSACPCHRANVGLRGECPLDLVGFLSQLSVSKTRSSQIGISLLFQPTPVWLGREWKCGNRQLFRSTALLQHIYPHQRRADRANQNRWHSGETRPTGPNKSLLWSISGIFILIRGGQIEPSKTGGTVARHGQPDLTNRYSVSPRASRVCAGSVMASDMLEHDSLLCASIMCRAVSNRVILAPSCMLHRCTGLPPTAGLRD</sequence>
<gene>
    <name evidence="2" type="ORF">RRG08_049155</name>
</gene>
<feature type="region of interest" description="Disordered" evidence="1">
    <location>
        <begin position="112"/>
        <end position="131"/>
    </location>
</feature>
<accession>A0AAE1ASC8</accession>
<feature type="compositionally biased region" description="Basic and acidic residues" evidence="1">
    <location>
        <begin position="112"/>
        <end position="123"/>
    </location>
</feature>
<evidence type="ECO:0000256" key="1">
    <source>
        <dbReference type="SAM" id="MobiDB-lite"/>
    </source>
</evidence>
<name>A0AAE1ASC8_9GAST</name>
<dbReference type="EMBL" id="JAWDGP010001372">
    <property type="protein sequence ID" value="KAK3792456.1"/>
    <property type="molecule type" value="Genomic_DNA"/>
</dbReference>
<dbReference type="AlphaFoldDB" id="A0AAE1ASC8"/>
<evidence type="ECO:0000313" key="2">
    <source>
        <dbReference type="EMBL" id="KAK3792456.1"/>
    </source>
</evidence>
<reference evidence="2" key="1">
    <citation type="journal article" date="2023" name="G3 (Bethesda)">
        <title>A reference genome for the long-term kleptoplast-retaining sea slug Elysia crispata morphotype clarki.</title>
        <authorList>
            <person name="Eastman K.E."/>
            <person name="Pendleton A.L."/>
            <person name="Shaikh M.A."/>
            <person name="Suttiyut T."/>
            <person name="Ogas R."/>
            <person name="Tomko P."/>
            <person name="Gavelis G."/>
            <person name="Widhalm J.R."/>
            <person name="Wisecaver J.H."/>
        </authorList>
    </citation>
    <scope>NUCLEOTIDE SEQUENCE</scope>
    <source>
        <strain evidence="2">ECLA1</strain>
    </source>
</reference>
<organism evidence="2 3">
    <name type="scientific">Elysia crispata</name>
    <name type="common">lettuce slug</name>
    <dbReference type="NCBI Taxonomy" id="231223"/>
    <lineage>
        <taxon>Eukaryota</taxon>
        <taxon>Metazoa</taxon>
        <taxon>Spiralia</taxon>
        <taxon>Lophotrochozoa</taxon>
        <taxon>Mollusca</taxon>
        <taxon>Gastropoda</taxon>
        <taxon>Heterobranchia</taxon>
        <taxon>Euthyneura</taxon>
        <taxon>Panpulmonata</taxon>
        <taxon>Sacoglossa</taxon>
        <taxon>Placobranchoidea</taxon>
        <taxon>Plakobranchidae</taxon>
        <taxon>Elysia</taxon>
    </lineage>
</organism>
<comment type="caution">
    <text evidence="2">The sequence shown here is derived from an EMBL/GenBank/DDBJ whole genome shotgun (WGS) entry which is preliminary data.</text>
</comment>
<dbReference type="Proteomes" id="UP001283361">
    <property type="component" value="Unassembled WGS sequence"/>
</dbReference>
<evidence type="ECO:0000313" key="3">
    <source>
        <dbReference type="Proteomes" id="UP001283361"/>
    </source>
</evidence>
<proteinExistence type="predicted"/>
<protein>
    <submittedName>
        <fullName evidence="2">Uncharacterized protein</fullName>
    </submittedName>
</protein>